<dbReference type="SUPFAM" id="SSF49562">
    <property type="entry name" value="C2 domain (Calcium/lipid-binding domain, CaLB)"/>
    <property type="match status" value="1"/>
</dbReference>
<sequence length="482" mass="51309">MHKLFQGRHHGHSNVNKPLPEPLVDPDEGKTPIGELAIVPIQGRDVPNRERFGKQNPFILFKLGNVSKRSSTDVRGGQRPRWKDDQITILMYESDAKDAKSLYVSCLDEDKQKNDLIGDCVINLAKVLEQGEQDDWFELTYKGREAGELMLQITYFSHNPSHWTHKNNRPSMKTSEATLGAPLRRPIHPLNPHRISTPPPVASSTSSPSTAPHPNAAPVPGHNPSYPNGRVSPSGQSPYGSYGADGTVSNTGGFAAGYSPQLQGSLHQDPDPHKHLSLQHPQQQHLQGGGYPQAGYPNRQSYPPNTPQPPFPPQIVGGAGGGYPSAYNTFNGYSPMNYPINGGYPPMGTINSGYAPQPLPHGGYPPIGGGGGSNGFPPVNYPFAATNLANMYPPLGGYPTASYPGQLSQPGSGNHSRAASPSPGLVPVSTASGNTMVPKPMTGETASGLNTLEIPVPASRASMPGSYPGSFPGTNSYLSVDS</sequence>
<feature type="region of interest" description="Disordered" evidence="1">
    <location>
        <begin position="403"/>
        <end position="482"/>
    </location>
</feature>
<feature type="region of interest" description="Disordered" evidence="1">
    <location>
        <begin position="183"/>
        <end position="318"/>
    </location>
</feature>
<feature type="domain" description="C2" evidence="2">
    <location>
        <begin position="16"/>
        <end position="137"/>
    </location>
</feature>
<dbReference type="PANTHER" id="PTHR47052">
    <property type="entry name" value="CONSERVED SERINE PROLINE-RICH PROTEIN (AFU_ORTHOLOGUE AFUA_2G01790)"/>
    <property type="match status" value="1"/>
</dbReference>
<dbReference type="Gene3D" id="2.60.40.150">
    <property type="entry name" value="C2 domain"/>
    <property type="match status" value="1"/>
</dbReference>
<proteinExistence type="predicted"/>
<dbReference type="AlphaFoldDB" id="A0A9P6KC95"/>
<evidence type="ECO:0000313" key="3">
    <source>
        <dbReference type="EMBL" id="KAF9580119.1"/>
    </source>
</evidence>
<evidence type="ECO:0000256" key="1">
    <source>
        <dbReference type="SAM" id="MobiDB-lite"/>
    </source>
</evidence>
<reference evidence="3" key="1">
    <citation type="journal article" date="2020" name="Fungal Divers.">
        <title>Resolving the Mortierellaceae phylogeny through synthesis of multi-gene phylogenetics and phylogenomics.</title>
        <authorList>
            <person name="Vandepol N."/>
            <person name="Liber J."/>
            <person name="Desiro A."/>
            <person name="Na H."/>
            <person name="Kennedy M."/>
            <person name="Barry K."/>
            <person name="Grigoriev I.V."/>
            <person name="Miller A.N."/>
            <person name="O'Donnell K."/>
            <person name="Stajich J.E."/>
            <person name="Bonito G."/>
        </authorList>
    </citation>
    <scope>NUCLEOTIDE SEQUENCE</scope>
    <source>
        <strain evidence="3">KOD1015</strain>
    </source>
</reference>
<dbReference type="Pfam" id="PF00168">
    <property type="entry name" value="C2"/>
    <property type="match status" value="1"/>
</dbReference>
<accession>A0A9P6KC95</accession>
<comment type="caution">
    <text evidence="3">The sequence shown here is derived from an EMBL/GenBank/DDBJ whole genome shotgun (WGS) entry which is preliminary data.</text>
</comment>
<feature type="region of interest" description="Disordered" evidence="1">
    <location>
        <begin position="1"/>
        <end position="25"/>
    </location>
</feature>
<dbReference type="SMART" id="SM00239">
    <property type="entry name" value="C2"/>
    <property type="match status" value="1"/>
</dbReference>
<protein>
    <recommendedName>
        <fullName evidence="2">C2 domain-containing protein</fullName>
    </recommendedName>
</protein>
<dbReference type="InterPro" id="IPR035892">
    <property type="entry name" value="C2_domain_sf"/>
</dbReference>
<evidence type="ECO:0000259" key="2">
    <source>
        <dbReference type="PROSITE" id="PS50004"/>
    </source>
</evidence>
<gene>
    <name evidence="3" type="ORF">BGW38_003364</name>
</gene>
<organism evidence="3 4">
    <name type="scientific">Lunasporangiospora selenospora</name>
    <dbReference type="NCBI Taxonomy" id="979761"/>
    <lineage>
        <taxon>Eukaryota</taxon>
        <taxon>Fungi</taxon>
        <taxon>Fungi incertae sedis</taxon>
        <taxon>Mucoromycota</taxon>
        <taxon>Mortierellomycotina</taxon>
        <taxon>Mortierellomycetes</taxon>
        <taxon>Mortierellales</taxon>
        <taxon>Mortierellaceae</taxon>
        <taxon>Lunasporangiospora</taxon>
    </lineage>
</organism>
<keyword evidence="4" id="KW-1185">Reference proteome</keyword>
<dbReference type="EMBL" id="JAABOA010002270">
    <property type="protein sequence ID" value="KAF9580119.1"/>
    <property type="molecule type" value="Genomic_DNA"/>
</dbReference>
<name>A0A9P6KC95_9FUNG</name>
<feature type="compositionally biased region" description="Pro residues" evidence="1">
    <location>
        <begin position="304"/>
        <end position="313"/>
    </location>
</feature>
<dbReference type="PANTHER" id="PTHR47052:SF3">
    <property type="entry name" value="INGRESSION PROTEIN 1"/>
    <property type="match status" value="1"/>
</dbReference>
<dbReference type="PROSITE" id="PS50004">
    <property type="entry name" value="C2"/>
    <property type="match status" value="1"/>
</dbReference>
<dbReference type="Proteomes" id="UP000780801">
    <property type="component" value="Unassembled WGS sequence"/>
</dbReference>
<dbReference type="InterPro" id="IPR000008">
    <property type="entry name" value="C2_dom"/>
</dbReference>
<feature type="compositionally biased region" description="Basic residues" evidence="1">
    <location>
        <begin position="1"/>
        <end position="12"/>
    </location>
</feature>
<feature type="compositionally biased region" description="Low complexity" evidence="1">
    <location>
        <begin position="232"/>
        <end position="242"/>
    </location>
</feature>
<dbReference type="InterPro" id="IPR052981">
    <property type="entry name" value="Ingression_C2_domain"/>
</dbReference>
<feature type="compositionally biased region" description="Polar residues" evidence="1">
    <location>
        <begin position="403"/>
        <end position="419"/>
    </location>
</feature>
<evidence type="ECO:0000313" key="4">
    <source>
        <dbReference type="Proteomes" id="UP000780801"/>
    </source>
</evidence>
<feature type="compositionally biased region" description="Low complexity" evidence="1">
    <location>
        <begin position="202"/>
        <end position="218"/>
    </location>
</feature>
<feature type="non-terminal residue" evidence="3">
    <location>
        <position position="482"/>
    </location>
</feature>
<dbReference type="OrthoDB" id="270970at2759"/>
<feature type="compositionally biased region" description="Polar residues" evidence="1">
    <location>
        <begin position="472"/>
        <end position="482"/>
    </location>
</feature>